<keyword evidence="3" id="KW-1185">Reference proteome</keyword>
<reference evidence="3" key="1">
    <citation type="submission" date="2016-06" db="EMBL/GenBank/DDBJ databases">
        <authorList>
            <person name="Varghese N."/>
            <person name="Submissions Spin"/>
        </authorList>
    </citation>
    <scope>NUCLEOTIDE SEQUENCE [LARGE SCALE GENOMIC DNA]</scope>
    <source>
        <strain evidence="3">DSM 43817</strain>
    </source>
</reference>
<dbReference type="Proteomes" id="UP000198959">
    <property type="component" value="Unassembled WGS sequence"/>
</dbReference>
<dbReference type="AlphaFoldDB" id="A0A1C6SKP5"/>
<gene>
    <name evidence="2" type="ORF">GA0074692_2838</name>
</gene>
<accession>A0A1C6SKP5</accession>
<proteinExistence type="predicted"/>
<sequence>MNGSLRDYDRPADRIRQHRQADSRPVVVVEGPSDARLIREAYSGAYASFPTGTRSTAIEAALKLHEWKMPNFACIVDRDFSNDLEEYESGPLPLHPYENADLEAMLTRMNAFRALLLELGSEDKIVYMGGAEAVTCILQDIVAPITRLRAANAAMGWGLAFDKVDLADKIDIRTLSLNLDGYCSALISKNPDPPPKQVLLSFATGRAKLPYEPKCPRGSNPYYRGRDLLAAAGVALRKKIGSCDKSTTGSEHLARILRAIGCQQFANSTWSEELQELLSSNT</sequence>
<evidence type="ECO:0000313" key="2">
    <source>
        <dbReference type="EMBL" id="SCL29982.1"/>
    </source>
</evidence>
<evidence type="ECO:0008006" key="4">
    <source>
        <dbReference type="Google" id="ProtNLM"/>
    </source>
</evidence>
<evidence type="ECO:0000256" key="1">
    <source>
        <dbReference type="SAM" id="MobiDB-lite"/>
    </source>
</evidence>
<evidence type="ECO:0000313" key="3">
    <source>
        <dbReference type="Proteomes" id="UP000198959"/>
    </source>
</evidence>
<name>A0A1C6SKP5_9ACTN</name>
<feature type="region of interest" description="Disordered" evidence="1">
    <location>
        <begin position="1"/>
        <end position="23"/>
    </location>
</feature>
<dbReference type="CDD" id="cd00188">
    <property type="entry name" value="TOPRIM"/>
    <property type="match status" value="1"/>
</dbReference>
<organism evidence="2 3">
    <name type="scientific">Micromonospora pallida</name>
    <dbReference type="NCBI Taxonomy" id="145854"/>
    <lineage>
        <taxon>Bacteria</taxon>
        <taxon>Bacillati</taxon>
        <taxon>Actinomycetota</taxon>
        <taxon>Actinomycetes</taxon>
        <taxon>Micromonosporales</taxon>
        <taxon>Micromonosporaceae</taxon>
        <taxon>Micromonospora</taxon>
    </lineage>
</organism>
<dbReference type="EMBL" id="FMHW01000002">
    <property type="protein sequence ID" value="SCL29982.1"/>
    <property type="molecule type" value="Genomic_DNA"/>
</dbReference>
<protein>
    <recommendedName>
        <fullName evidence="4">DUF4435 domain-containing protein</fullName>
    </recommendedName>
</protein>
<feature type="compositionally biased region" description="Basic and acidic residues" evidence="1">
    <location>
        <begin position="1"/>
        <end position="22"/>
    </location>
</feature>